<dbReference type="PANTHER" id="PTHR16222:SF24">
    <property type="entry name" value="ADP-RIBOSYLHYDROLASE ARH3"/>
    <property type="match status" value="1"/>
</dbReference>
<dbReference type="GO" id="GO:0016787">
    <property type="term" value="F:hydrolase activity"/>
    <property type="evidence" value="ECO:0007669"/>
    <property type="project" value="UniProtKB-KW"/>
</dbReference>
<evidence type="ECO:0000256" key="1">
    <source>
        <dbReference type="ARBA" id="ARBA00010702"/>
    </source>
</evidence>
<dbReference type="Pfam" id="PF03747">
    <property type="entry name" value="ADP_ribosyl_GH"/>
    <property type="match status" value="1"/>
</dbReference>
<comment type="caution">
    <text evidence="4">The sequence shown here is derived from an EMBL/GenBank/DDBJ whole genome shotgun (WGS) entry which is preliminary data.</text>
</comment>
<keyword evidence="5" id="KW-1185">Reference proteome</keyword>
<protein>
    <submittedName>
        <fullName evidence="4">ADP-ribosylglycohydrolase family protein</fullName>
    </submittedName>
</protein>
<keyword evidence="2" id="KW-0378">Hydrolase</keyword>
<accession>A0A926EDT5</accession>
<evidence type="ECO:0000256" key="2">
    <source>
        <dbReference type="ARBA" id="ARBA00022801"/>
    </source>
</evidence>
<evidence type="ECO:0000256" key="3">
    <source>
        <dbReference type="PIRSR" id="PIRSR605502-1"/>
    </source>
</evidence>
<comment type="similarity">
    <text evidence="1">Belongs to the ADP-ribosylglycohydrolase family.</text>
</comment>
<proteinExistence type="inferred from homology"/>
<dbReference type="PANTHER" id="PTHR16222">
    <property type="entry name" value="ADP-RIBOSYLGLYCOHYDROLASE"/>
    <property type="match status" value="1"/>
</dbReference>
<reference evidence="4" key="1">
    <citation type="submission" date="2020-08" db="EMBL/GenBank/DDBJ databases">
        <title>Genome public.</title>
        <authorList>
            <person name="Liu C."/>
            <person name="Sun Q."/>
        </authorList>
    </citation>
    <scope>NUCLEOTIDE SEQUENCE</scope>
    <source>
        <strain evidence="4">NSJ-12</strain>
    </source>
</reference>
<dbReference type="InterPro" id="IPR005502">
    <property type="entry name" value="Ribosyl_crysJ1"/>
</dbReference>
<dbReference type="SUPFAM" id="SSF101478">
    <property type="entry name" value="ADP-ribosylglycohydrolase"/>
    <property type="match status" value="1"/>
</dbReference>
<dbReference type="InterPro" id="IPR050792">
    <property type="entry name" value="ADP-ribosylglycohydrolase"/>
</dbReference>
<gene>
    <name evidence="4" type="ORF">H8718_02735</name>
</gene>
<keyword evidence="3" id="KW-0460">Magnesium</keyword>
<dbReference type="EMBL" id="JACRSY010000003">
    <property type="protein sequence ID" value="MBC8578449.1"/>
    <property type="molecule type" value="Genomic_DNA"/>
</dbReference>
<sequence length="353" mass="39124">MKRSKEQFYGCLLGGAIGDAFGAPVKSMKYEEIQKLYGEEGIHELIQTSDRGKVIITDDTQLTMFTAEGLLRSIVRANQKQITKTRKDTAMIIFRAYLRWLYTQGLSTPNWGSKAYDGWIVQIKKLHGYREPGITCITSLGKGIMGTLEKPLNDSKRCGTVIRTAPIGLVENEEDVFNIGCRVGAITHGHPTAYLASGVLSAFIFYLLEGYSLEEGIGKSVEELKTYRNHEECLEAIERAIELAKKGDPARGDVESFGDGFSAQDALGMAIYCSLCYPNNFEAALKLAINQSGNSNSAAAITGNILGTYLGISKIDEQLIQALDLQKELSKLAEDLYIRFESNEEWIIRYPGW</sequence>
<dbReference type="GO" id="GO:0046872">
    <property type="term" value="F:metal ion binding"/>
    <property type="evidence" value="ECO:0007669"/>
    <property type="project" value="UniProtKB-KW"/>
</dbReference>
<keyword evidence="3" id="KW-0479">Metal-binding</keyword>
<dbReference type="AlphaFoldDB" id="A0A926EDT5"/>
<dbReference type="Proteomes" id="UP000655830">
    <property type="component" value="Unassembled WGS sequence"/>
</dbReference>
<dbReference type="Gene3D" id="1.10.4080.10">
    <property type="entry name" value="ADP-ribosylation/Crystallin J1"/>
    <property type="match status" value="1"/>
</dbReference>
<feature type="binding site" evidence="3">
    <location>
        <position position="297"/>
    </location>
    <ligand>
        <name>Mg(2+)</name>
        <dbReference type="ChEBI" id="CHEBI:18420"/>
        <label>1</label>
    </ligand>
</feature>
<evidence type="ECO:0000313" key="4">
    <source>
        <dbReference type="EMBL" id="MBC8578449.1"/>
    </source>
</evidence>
<dbReference type="RefSeq" id="WP_249331423.1">
    <property type="nucleotide sequence ID" value="NZ_JACRSY010000003.1"/>
</dbReference>
<feature type="binding site" evidence="3">
    <location>
        <position position="57"/>
    </location>
    <ligand>
        <name>Mg(2+)</name>
        <dbReference type="ChEBI" id="CHEBI:18420"/>
        <label>1</label>
    </ligand>
</feature>
<feature type="binding site" evidence="3">
    <location>
        <position position="59"/>
    </location>
    <ligand>
        <name>Mg(2+)</name>
        <dbReference type="ChEBI" id="CHEBI:18420"/>
        <label>1</label>
    </ligand>
</feature>
<feature type="binding site" evidence="3">
    <location>
        <position position="58"/>
    </location>
    <ligand>
        <name>Mg(2+)</name>
        <dbReference type="ChEBI" id="CHEBI:18420"/>
        <label>1</label>
    </ligand>
</feature>
<comment type="cofactor">
    <cofactor evidence="3">
        <name>Mg(2+)</name>
        <dbReference type="ChEBI" id="CHEBI:18420"/>
    </cofactor>
    <text evidence="3">Binds 2 magnesium ions per subunit.</text>
</comment>
<organism evidence="4 5">
    <name type="scientific">Zhenhengia yiwuensis</name>
    <dbReference type="NCBI Taxonomy" id="2763666"/>
    <lineage>
        <taxon>Bacteria</taxon>
        <taxon>Bacillati</taxon>
        <taxon>Bacillota</taxon>
        <taxon>Clostridia</taxon>
        <taxon>Lachnospirales</taxon>
        <taxon>Lachnospiraceae</taxon>
        <taxon>Zhenhengia</taxon>
    </lineage>
</organism>
<dbReference type="InterPro" id="IPR036705">
    <property type="entry name" value="Ribosyl_crysJ1_sf"/>
</dbReference>
<name>A0A926EDT5_9FIRM</name>
<evidence type="ECO:0000313" key="5">
    <source>
        <dbReference type="Proteomes" id="UP000655830"/>
    </source>
</evidence>